<evidence type="ECO:0000256" key="6">
    <source>
        <dbReference type="ARBA" id="ARBA00022692"/>
    </source>
</evidence>
<dbReference type="PANTHER" id="PTHR45436:SF7">
    <property type="entry name" value="SENSOR PROTEIN BASS"/>
    <property type="match status" value="1"/>
</dbReference>
<gene>
    <name evidence="14" type="ORF">ACH50_05750</name>
</gene>
<comment type="caution">
    <text evidence="14">The sequence shown here is derived from an EMBL/GenBank/DDBJ whole genome shotgun (WGS) entry which is preliminary data.</text>
</comment>
<dbReference type="OrthoDB" id="9809766at2"/>
<dbReference type="AlphaFoldDB" id="A0A0J8VRK8"/>
<dbReference type="EC" id="2.7.13.3" evidence="3"/>
<evidence type="ECO:0000256" key="5">
    <source>
        <dbReference type="ARBA" id="ARBA00022679"/>
    </source>
</evidence>
<keyword evidence="10 11" id="KW-0472">Membrane</keyword>
<dbReference type="EMBL" id="LFEJ01000009">
    <property type="protein sequence ID" value="KMV35826.1"/>
    <property type="molecule type" value="Genomic_DNA"/>
</dbReference>
<dbReference type="InterPro" id="IPR003594">
    <property type="entry name" value="HATPase_dom"/>
</dbReference>
<keyword evidence="7" id="KW-0418">Kinase</keyword>
<comment type="subcellular location">
    <subcellularLocation>
        <location evidence="2">Cell inner membrane</location>
        <topology evidence="2">Multi-pass membrane protein</topology>
    </subcellularLocation>
</comment>
<dbReference type="PROSITE" id="PS50885">
    <property type="entry name" value="HAMP"/>
    <property type="match status" value="1"/>
</dbReference>
<dbReference type="NCBIfam" id="NF008025">
    <property type="entry name" value="PRK10755.1"/>
    <property type="match status" value="1"/>
</dbReference>
<feature type="domain" description="Histidine kinase" evidence="12">
    <location>
        <begin position="153"/>
        <end position="360"/>
    </location>
</feature>
<dbReference type="SMART" id="SM00388">
    <property type="entry name" value="HisKA"/>
    <property type="match status" value="1"/>
</dbReference>
<evidence type="ECO:0000256" key="8">
    <source>
        <dbReference type="ARBA" id="ARBA00022989"/>
    </source>
</evidence>
<accession>A0A0J8VRK8</accession>
<dbReference type="GO" id="GO:0000155">
    <property type="term" value="F:phosphorelay sensor kinase activity"/>
    <property type="evidence" value="ECO:0007669"/>
    <property type="project" value="InterPro"/>
</dbReference>
<dbReference type="Gene3D" id="6.10.340.10">
    <property type="match status" value="1"/>
</dbReference>
<name>A0A0J8VRK8_9ENTR</name>
<evidence type="ECO:0000259" key="13">
    <source>
        <dbReference type="PROSITE" id="PS50885"/>
    </source>
</evidence>
<evidence type="ECO:0000256" key="7">
    <source>
        <dbReference type="ARBA" id="ARBA00022777"/>
    </source>
</evidence>
<dbReference type="PRINTS" id="PR00344">
    <property type="entry name" value="BCTRLSENSOR"/>
</dbReference>
<dbReference type="SUPFAM" id="SSF47384">
    <property type="entry name" value="Homodimeric domain of signal transducing histidine kinase"/>
    <property type="match status" value="1"/>
</dbReference>
<feature type="domain" description="HAMP" evidence="13">
    <location>
        <begin position="93"/>
        <end position="145"/>
    </location>
</feature>
<dbReference type="InterPro" id="IPR004358">
    <property type="entry name" value="Sig_transdc_His_kin-like_C"/>
</dbReference>
<keyword evidence="5" id="KW-0808">Transferase</keyword>
<dbReference type="SMART" id="SM00304">
    <property type="entry name" value="HAMP"/>
    <property type="match status" value="1"/>
</dbReference>
<dbReference type="InterPro" id="IPR003661">
    <property type="entry name" value="HisK_dim/P_dom"/>
</dbReference>
<dbReference type="Pfam" id="PF02518">
    <property type="entry name" value="HATPase_c"/>
    <property type="match status" value="1"/>
</dbReference>
<evidence type="ECO:0000313" key="14">
    <source>
        <dbReference type="EMBL" id="KMV35826.1"/>
    </source>
</evidence>
<evidence type="ECO:0000256" key="4">
    <source>
        <dbReference type="ARBA" id="ARBA00022553"/>
    </source>
</evidence>
<dbReference type="InterPro" id="IPR050428">
    <property type="entry name" value="TCS_sensor_his_kinase"/>
</dbReference>
<evidence type="ECO:0000256" key="3">
    <source>
        <dbReference type="ARBA" id="ARBA00012438"/>
    </source>
</evidence>
<organism evidence="14 15">
    <name type="scientific">Franconibacter pulveris</name>
    <dbReference type="NCBI Taxonomy" id="435910"/>
    <lineage>
        <taxon>Bacteria</taxon>
        <taxon>Pseudomonadati</taxon>
        <taxon>Pseudomonadota</taxon>
        <taxon>Gammaproteobacteria</taxon>
        <taxon>Enterobacterales</taxon>
        <taxon>Enterobacteriaceae</taxon>
        <taxon>Franconibacter</taxon>
    </lineage>
</organism>
<dbReference type="InterPro" id="IPR005467">
    <property type="entry name" value="His_kinase_dom"/>
</dbReference>
<keyword evidence="15" id="KW-1185">Reference proteome</keyword>
<dbReference type="Pfam" id="PF00512">
    <property type="entry name" value="HisKA"/>
    <property type="match status" value="1"/>
</dbReference>
<evidence type="ECO:0000256" key="10">
    <source>
        <dbReference type="ARBA" id="ARBA00023136"/>
    </source>
</evidence>
<evidence type="ECO:0000256" key="2">
    <source>
        <dbReference type="ARBA" id="ARBA00004429"/>
    </source>
</evidence>
<dbReference type="PANTHER" id="PTHR45436">
    <property type="entry name" value="SENSOR HISTIDINE KINASE YKOH"/>
    <property type="match status" value="1"/>
</dbReference>
<evidence type="ECO:0000313" key="15">
    <source>
        <dbReference type="Proteomes" id="UP000037315"/>
    </source>
</evidence>
<dbReference type="PROSITE" id="PS50109">
    <property type="entry name" value="HIS_KIN"/>
    <property type="match status" value="1"/>
</dbReference>
<evidence type="ECO:0000256" key="9">
    <source>
        <dbReference type="ARBA" id="ARBA00023012"/>
    </source>
</evidence>
<keyword evidence="4" id="KW-0597">Phosphoprotein</keyword>
<keyword evidence="8 11" id="KW-1133">Transmembrane helix</keyword>
<keyword evidence="9" id="KW-0902">Two-component regulatory system</keyword>
<evidence type="ECO:0000256" key="11">
    <source>
        <dbReference type="SAM" id="Phobius"/>
    </source>
</evidence>
<dbReference type="SMART" id="SM00387">
    <property type="entry name" value="HATPase_c"/>
    <property type="match status" value="1"/>
</dbReference>
<dbReference type="InterPro" id="IPR036097">
    <property type="entry name" value="HisK_dim/P_sf"/>
</dbReference>
<evidence type="ECO:0000259" key="12">
    <source>
        <dbReference type="PROSITE" id="PS50109"/>
    </source>
</evidence>
<reference evidence="14 15" key="1">
    <citation type="submission" date="2015-06" db="EMBL/GenBank/DDBJ databases">
        <title>Genome sequencing of Cronobacter sp. strain DJ34 isolated from petroleum contaminated sludge of Duliajan Oil Fields, Assam, India.</title>
        <authorList>
            <person name="Pal S."/>
            <person name="Banerjee T.D."/>
            <person name="Roy A."/>
            <person name="Sar P."/>
            <person name="Kazy S.K."/>
        </authorList>
    </citation>
    <scope>NUCLEOTIDE SEQUENCE [LARGE SCALE GENOMIC DNA]</scope>
    <source>
        <strain evidence="14 15">DJ34</strain>
    </source>
</reference>
<dbReference type="PATRIC" id="fig|1656095.3.peg.1846"/>
<dbReference type="InterPro" id="IPR036890">
    <property type="entry name" value="HATPase_C_sf"/>
</dbReference>
<comment type="catalytic activity">
    <reaction evidence="1">
        <text>ATP + protein L-histidine = ADP + protein N-phospho-L-histidine.</text>
        <dbReference type="EC" id="2.7.13.3"/>
    </reaction>
</comment>
<sequence length="360" mass="40354">MTLRESLRRNSNSLSFRLLLAIGLILFVCQAISVLWLWHESKEQIHLLVDAAVRGDNNHRHIEREIREAIASLAVPSLVIIGLALVLCLQAVKWITRPLRKLQDHLENRTEDNLEPIQYLSSVQEIDAVTLAINQLLSRLTTSLERERLFTADVAHELRTPLAGLRLHLELLERNNHVQVQPLIARLDQMTRSVVQLLQLARAGQSFTSGNYQDVSLTEDVVLATESELRTMLAQRDQTLRLRLSPQARVRGDTTLLQVLLRNLVENAHRYSPQGSVITVSVAATPVASLIVEDEGAGVDESKVGELSKAFVRMDRRYGGIGLGLNIVSRIVQLHKGEFLLENRAPERGSRATARFPANS</sequence>
<dbReference type="GO" id="GO:0005886">
    <property type="term" value="C:plasma membrane"/>
    <property type="evidence" value="ECO:0007669"/>
    <property type="project" value="UniProtKB-SubCell"/>
</dbReference>
<dbReference type="RefSeq" id="WP_048887555.1">
    <property type="nucleotide sequence ID" value="NZ_LFEJ01000009.1"/>
</dbReference>
<dbReference type="CDD" id="cd00082">
    <property type="entry name" value="HisKA"/>
    <property type="match status" value="1"/>
</dbReference>
<feature type="transmembrane region" description="Helical" evidence="11">
    <location>
        <begin position="69"/>
        <end position="92"/>
    </location>
</feature>
<proteinExistence type="predicted"/>
<feature type="transmembrane region" description="Helical" evidence="11">
    <location>
        <begin position="18"/>
        <end position="38"/>
    </location>
</feature>
<dbReference type="SUPFAM" id="SSF55874">
    <property type="entry name" value="ATPase domain of HSP90 chaperone/DNA topoisomerase II/histidine kinase"/>
    <property type="match status" value="1"/>
</dbReference>
<dbReference type="Pfam" id="PF00672">
    <property type="entry name" value="HAMP"/>
    <property type="match status" value="1"/>
</dbReference>
<evidence type="ECO:0000256" key="1">
    <source>
        <dbReference type="ARBA" id="ARBA00000085"/>
    </source>
</evidence>
<dbReference type="Gene3D" id="3.30.565.10">
    <property type="entry name" value="Histidine kinase-like ATPase, C-terminal domain"/>
    <property type="match status" value="1"/>
</dbReference>
<protein>
    <recommendedName>
        <fullName evidence="3">histidine kinase</fullName>
        <ecNumber evidence="3">2.7.13.3</ecNumber>
    </recommendedName>
</protein>
<dbReference type="STRING" id="1121863.GCA_000621185_01333"/>
<dbReference type="InterPro" id="IPR003660">
    <property type="entry name" value="HAMP_dom"/>
</dbReference>
<dbReference type="Gene3D" id="1.10.287.130">
    <property type="match status" value="1"/>
</dbReference>
<dbReference type="Proteomes" id="UP000037315">
    <property type="component" value="Unassembled WGS sequence"/>
</dbReference>
<keyword evidence="6 11" id="KW-0812">Transmembrane</keyword>